<dbReference type="Proteomes" id="UP001431783">
    <property type="component" value="Unassembled WGS sequence"/>
</dbReference>
<comment type="caution">
    <text evidence="16">The sequence shown here is derived from an EMBL/GenBank/DDBJ whole genome shotgun (WGS) entry which is preliminary data.</text>
</comment>
<gene>
    <name evidence="16" type="ORF">WA026_002702</name>
</gene>
<evidence type="ECO:0000313" key="16">
    <source>
        <dbReference type="EMBL" id="KAK9874352.1"/>
    </source>
</evidence>
<dbReference type="GO" id="GO:0004497">
    <property type="term" value="F:monooxygenase activity"/>
    <property type="evidence" value="ECO:0007669"/>
    <property type="project" value="UniProtKB-KW"/>
</dbReference>
<dbReference type="EMBL" id="JARQZJ010000031">
    <property type="protein sequence ID" value="KAK9874352.1"/>
    <property type="molecule type" value="Genomic_DNA"/>
</dbReference>
<dbReference type="GO" id="GO:0016705">
    <property type="term" value="F:oxidoreductase activity, acting on paired donors, with incorporation or reduction of molecular oxygen"/>
    <property type="evidence" value="ECO:0007669"/>
    <property type="project" value="InterPro"/>
</dbReference>
<name>A0AAW1U246_9CUCU</name>
<feature type="binding site" description="axial binding residue" evidence="14">
    <location>
        <position position="140"/>
    </location>
    <ligand>
        <name>heme</name>
        <dbReference type="ChEBI" id="CHEBI:30413"/>
    </ligand>
    <ligandPart>
        <name>Fe</name>
        <dbReference type="ChEBI" id="CHEBI:18248"/>
    </ligandPart>
</feature>
<comment type="subcellular location">
    <subcellularLocation>
        <location evidence="4">Endoplasmic reticulum membrane</location>
        <topology evidence="4">Peripheral membrane protein</topology>
    </subcellularLocation>
    <subcellularLocation>
        <location evidence="3">Microsome membrane</location>
        <topology evidence="3">Peripheral membrane protein</topology>
    </subcellularLocation>
</comment>
<dbReference type="InterPro" id="IPR017972">
    <property type="entry name" value="Cyt_P450_CS"/>
</dbReference>
<evidence type="ECO:0000256" key="2">
    <source>
        <dbReference type="ARBA" id="ARBA00003690"/>
    </source>
</evidence>
<evidence type="ECO:0000256" key="4">
    <source>
        <dbReference type="ARBA" id="ARBA00004406"/>
    </source>
</evidence>
<proteinExistence type="inferred from homology"/>
<reference evidence="16 17" key="1">
    <citation type="submission" date="2023-03" db="EMBL/GenBank/DDBJ databases">
        <title>Genome insight into feeding habits of ladybird beetles.</title>
        <authorList>
            <person name="Li H.-S."/>
            <person name="Huang Y.-H."/>
            <person name="Pang H."/>
        </authorList>
    </citation>
    <scope>NUCLEOTIDE SEQUENCE [LARGE SCALE GENOMIC DNA]</scope>
    <source>
        <strain evidence="16">SYSU_2023b</strain>
        <tissue evidence="16">Whole body</tissue>
    </source>
</reference>
<evidence type="ECO:0000313" key="17">
    <source>
        <dbReference type="Proteomes" id="UP001431783"/>
    </source>
</evidence>
<dbReference type="InterPro" id="IPR001128">
    <property type="entry name" value="Cyt_P450"/>
</dbReference>
<evidence type="ECO:0000256" key="15">
    <source>
        <dbReference type="RuleBase" id="RU000461"/>
    </source>
</evidence>
<evidence type="ECO:0000256" key="9">
    <source>
        <dbReference type="ARBA" id="ARBA00022848"/>
    </source>
</evidence>
<dbReference type="Gene3D" id="1.10.630.10">
    <property type="entry name" value="Cytochrome P450"/>
    <property type="match status" value="1"/>
</dbReference>
<keyword evidence="7 14" id="KW-0479">Metal-binding</keyword>
<dbReference type="PROSITE" id="PS00086">
    <property type="entry name" value="CYTOCHROME_P450"/>
    <property type="match status" value="1"/>
</dbReference>
<evidence type="ECO:0000256" key="3">
    <source>
        <dbReference type="ARBA" id="ARBA00004174"/>
    </source>
</evidence>
<keyword evidence="6 14" id="KW-0349">Heme</keyword>
<keyword evidence="11 14" id="KW-0408">Iron</keyword>
<evidence type="ECO:0000256" key="1">
    <source>
        <dbReference type="ARBA" id="ARBA00001971"/>
    </source>
</evidence>
<dbReference type="PRINTS" id="PR00385">
    <property type="entry name" value="P450"/>
</dbReference>
<dbReference type="GO" id="GO:0005506">
    <property type="term" value="F:iron ion binding"/>
    <property type="evidence" value="ECO:0007669"/>
    <property type="project" value="InterPro"/>
</dbReference>
<keyword evidence="10 15" id="KW-0560">Oxidoreductase</keyword>
<comment type="similarity">
    <text evidence="5 15">Belongs to the cytochrome P450 family.</text>
</comment>
<keyword evidence="17" id="KW-1185">Reference proteome</keyword>
<dbReference type="PRINTS" id="PR00463">
    <property type="entry name" value="EP450I"/>
</dbReference>
<evidence type="ECO:0008006" key="18">
    <source>
        <dbReference type="Google" id="ProtNLM"/>
    </source>
</evidence>
<evidence type="ECO:0000256" key="14">
    <source>
        <dbReference type="PIRSR" id="PIRSR602401-1"/>
    </source>
</evidence>
<dbReference type="InterPro" id="IPR002401">
    <property type="entry name" value="Cyt_P450_E_grp-I"/>
</dbReference>
<protein>
    <recommendedName>
        <fullName evidence="18">Cytochrome P450</fullName>
    </recommendedName>
</protein>
<sequence length="195" mass="22461">MAAGSETTATSTSFCLLGIGMYPEVQAKLYDELMDTFGEDSDVTWKDLTRLKYMDRVIKECLRIFTPAPILSRRTTGDINIEGIDVPSNTNFILNYNYLHRNPKYWKDPLKFDPDRFLPEEVAKRHPYSYLLFSGGPRSCIGSKFAEMNIKTLLSVILRKFEIKTEYKSIEDIKLKINVVLRPTTGFMISVKPRK</sequence>
<evidence type="ECO:0000256" key="11">
    <source>
        <dbReference type="ARBA" id="ARBA00023004"/>
    </source>
</evidence>
<dbReference type="SUPFAM" id="SSF48264">
    <property type="entry name" value="Cytochrome P450"/>
    <property type="match status" value="1"/>
</dbReference>
<dbReference type="AlphaFoldDB" id="A0AAW1U246"/>
<accession>A0AAW1U246</accession>
<dbReference type="GO" id="GO:0005789">
    <property type="term" value="C:endoplasmic reticulum membrane"/>
    <property type="evidence" value="ECO:0007669"/>
    <property type="project" value="UniProtKB-SubCell"/>
</dbReference>
<dbReference type="PANTHER" id="PTHR24291">
    <property type="entry name" value="CYTOCHROME P450 FAMILY 4"/>
    <property type="match status" value="1"/>
</dbReference>
<keyword evidence="8" id="KW-0256">Endoplasmic reticulum</keyword>
<evidence type="ECO:0000256" key="10">
    <source>
        <dbReference type="ARBA" id="ARBA00023002"/>
    </source>
</evidence>
<dbReference type="GO" id="GO:0020037">
    <property type="term" value="F:heme binding"/>
    <property type="evidence" value="ECO:0007669"/>
    <property type="project" value="InterPro"/>
</dbReference>
<evidence type="ECO:0000256" key="8">
    <source>
        <dbReference type="ARBA" id="ARBA00022824"/>
    </source>
</evidence>
<evidence type="ECO:0000256" key="6">
    <source>
        <dbReference type="ARBA" id="ARBA00022617"/>
    </source>
</evidence>
<comment type="function">
    <text evidence="2">May be involved in the metabolism of insect hormones and in the breakdown of synthetic insecticides.</text>
</comment>
<organism evidence="16 17">
    <name type="scientific">Henosepilachna vigintioctopunctata</name>
    <dbReference type="NCBI Taxonomy" id="420089"/>
    <lineage>
        <taxon>Eukaryota</taxon>
        <taxon>Metazoa</taxon>
        <taxon>Ecdysozoa</taxon>
        <taxon>Arthropoda</taxon>
        <taxon>Hexapoda</taxon>
        <taxon>Insecta</taxon>
        <taxon>Pterygota</taxon>
        <taxon>Neoptera</taxon>
        <taxon>Endopterygota</taxon>
        <taxon>Coleoptera</taxon>
        <taxon>Polyphaga</taxon>
        <taxon>Cucujiformia</taxon>
        <taxon>Coccinelloidea</taxon>
        <taxon>Coccinellidae</taxon>
        <taxon>Epilachninae</taxon>
        <taxon>Epilachnini</taxon>
        <taxon>Henosepilachna</taxon>
    </lineage>
</organism>
<comment type="cofactor">
    <cofactor evidence="1 14">
        <name>heme</name>
        <dbReference type="ChEBI" id="CHEBI:30413"/>
    </cofactor>
</comment>
<evidence type="ECO:0000256" key="13">
    <source>
        <dbReference type="ARBA" id="ARBA00023136"/>
    </source>
</evidence>
<dbReference type="InterPro" id="IPR050196">
    <property type="entry name" value="Cytochrome_P450_Monoox"/>
</dbReference>
<keyword evidence="9" id="KW-0492">Microsome</keyword>
<dbReference type="PANTHER" id="PTHR24291:SF189">
    <property type="entry name" value="CYTOCHROME P450 4C3-RELATED"/>
    <property type="match status" value="1"/>
</dbReference>
<evidence type="ECO:0000256" key="12">
    <source>
        <dbReference type="ARBA" id="ARBA00023033"/>
    </source>
</evidence>
<dbReference type="InterPro" id="IPR036396">
    <property type="entry name" value="Cyt_P450_sf"/>
</dbReference>
<dbReference type="Pfam" id="PF00067">
    <property type="entry name" value="p450"/>
    <property type="match status" value="1"/>
</dbReference>
<keyword evidence="13" id="KW-0472">Membrane</keyword>
<evidence type="ECO:0000256" key="7">
    <source>
        <dbReference type="ARBA" id="ARBA00022723"/>
    </source>
</evidence>
<evidence type="ECO:0000256" key="5">
    <source>
        <dbReference type="ARBA" id="ARBA00010617"/>
    </source>
</evidence>
<keyword evidence="12 15" id="KW-0503">Monooxygenase</keyword>